<dbReference type="GeneID" id="90533441"/>
<gene>
    <name evidence="2" type="ORF">NE695_10785</name>
</gene>
<dbReference type="Gene3D" id="3.40.50.10130">
    <property type="match status" value="1"/>
</dbReference>
<organism evidence="2 3">
    <name type="scientific">Neglectibacter timonensis</name>
    <dbReference type="NCBI Taxonomy" id="1776382"/>
    <lineage>
        <taxon>Bacteria</taxon>
        <taxon>Bacillati</taxon>
        <taxon>Bacillota</taxon>
        <taxon>Clostridia</taxon>
        <taxon>Eubacteriales</taxon>
        <taxon>Oscillospiraceae</taxon>
        <taxon>Neglectibacter</taxon>
    </lineage>
</organism>
<dbReference type="Pfam" id="PF02732">
    <property type="entry name" value="ERCC4"/>
    <property type="match status" value="1"/>
</dbReference>
<feature type="domain" description="ERCC4" evidence="1">
    <location>
        <begin position="2"/>
        <end position="105"/>
    </location>
</feature>
<proteinExistence type="predicted"/>
<dbReference type="InterPro" id="IPR006166">
    <property type="entry name" value="ERCC4_domain"/>
</dbReference>
<dbReference type="RefSeq" id="WP_066867912.1">
    <property type="nucleotide sequence ID" value="NZ_CABKVV010000014.1"/>
</dbReference>
<reference evidence="2 3" key="1">
    <citation type="submission" date="2022-06" db="EMBL/GenBank/DDBJ databases">
        <title>Isolation of gut microbiota from human fecal samples.</title>
        <authorList>
            <person name="Pamer E.G."/>
            <person name="Barat B."/>
            <person name="Waligurski E."/>
            <person name="Medina S."/>
            <person name="Paddock L."/>
            <person name="Mostad J."/>
        </authorList>
    </citation>
    <scope>NUCLEOTIDE SEQUENCE [LARGE SCALE GENOMIC DNA]</scope>
    <source>
        <strain evidence="2 3">DFI.9.73</strain>
    </source>
</reference>
<dbReference type="SMART" id="SM00891">
    <property type="entry name" value="ERCC4"/>
    <property type="match status" value="1"/>
</dbReference>
<evidence type="ECO:0000313" key="3">
    <source>
        <dbReference type="Proteomes" id="UP001524473"/>
    </source>
</evidence>
<dbReference type="EMBL" id="JANFZH010000023">
    <property type="protein sequence ID" value="MCQ4840395.1"/>
    <property type="molecule type" value="Genomic_DNA"/>
</dbReference>
<accession>A0ABT1S0N7</accession>
<dbReference type="Proteomes" id="UP001524473">
    <property type="component" value="Unassembled WGS sequence"/>
</dbReference>
<dbReference type="InterPro" id="IPR011335">
    <property type="entry name" value="Restrct_endonuc-II-like"/>
</dbReference>
<comment type="caution">
    <text evidence="2">The sequence shown here is derived from an EMBL/GenBank/DDBJ whole genome shotgun (WGS) entry which is preliminary data.</text>
</comment>
<keyword evidence="3" id="KW-1185">Reference proteome</keyword>
<evidence type="ECO:0000259" key="1">
    <source>
        <dbReference type="SMART" id="SM00891"/>
    </source>
</evidence>
<protein>
    <submittedName>
        <fullName evidence="2">ERCC4 domain-containing protein</fullName>
    </submittedName>
</protein>
<name>A0ABT1S0N7_9FIRM</name>
<sequence>MGILADTREQVWDHVKKSLESLKCPVERGKLDQGDYTAFVPMNAFPGCGGVPGITSLQDEIVIERKANLDEIAGNFTVGRERFEREFIRAKANGIKVFLLIENASWEDVFSHNYQSRLNPKSLYGSLLSWQARYNVTVQFCRPAETGRILYGILYYWLKNKLEG</sequence>
<dbReference type="SUPFAM" id="SSF52980">
    <property type="entry name" value="Restriction endonuclease-like"/>
    <property type="match status" value="1"/>
</dbReference>
<evidence type="ECO:0000313" key="2">
    <source>
        <dbReference type="EMBL" id="MCQ4840395.1"/>
    </source>
</evidence>